<dbReference type="InterPro" id="IPR041246">
    <property type="entry name" value="Bact_MG10"/>
</dbReference>
<organism evidence="2 3">
    <name type="scientific">Saccharicrinis fermentans DSM 9555 = JCM 21142</name>
    <dbReference type="NCBI Taxonomy" id="869213"/>
    <lineage>
        <taxon>Bacteria</taxon>
        <taxon>Pseudomonadati</taxon>
        <taxon>Bacteroidota</taxon>
        <taxon>Bacteroidia</taxon>
        <taxon>Marinilabiliales</taxon>
        <taxon>Marinilabiliaceae</taxon>
        <taxon>Saccharicrinis</taxon>
    </lineage>
</organism>
<sequence>MNRMRNIVSLTSESKFRLAAAYALTGQKDVAKHIIEGQSINNENDGYNYYYSYGSELRDQAMIFETLVLLDDLDAASQLMKEITDQLSSQHWMSTQTTAYALIALSRLSEHSKDSRIAYSYSLNGVGKEKVSSDKQVSQVELPVSIPAKGEVLFENHTDGVVFARLFVEGTPVGDDAINESSNLKMSVEYTTLTGQPIDVSKLAQGTDFKATVTFTHPGQLARYTDMALTQIFPSGWEIRNTRMEDVNSAYDVNVPDYRDIRDDRVYTYFDLERGRSQKYVVLLNATYQGRYYLPSVSCEAMYNNQISARKAGRWVEVVKQ</sequence>
<dbReference type="GO" id="GO:0004866">
    <property type="term" value="F:endopeptidase inhibitor activity"/>
    <property type="evidence" value="ECO:0007669"/>
    <property type="project" value="TreeGrafter"/>
</dbReference>
<evidence type="ECO:0000313" key="3">
    <source>
        <dbReference type="Proteomes" id="UP000019402"/>
    </source>
</evidence>
<accession>W7YA39</accession>
<protein>
    <recommendedName>
        <fullName evidence="1">Bacterial alpha-2-macroglobulin MG10 domain-containing protein</fullName>
    </recommendedName>
</protein>
<keyword evidence="3" id="KW-1185">Reference proteome</keyword>
<dbReference type="InterPro" id="IPR051802">
    <property type="entry name" value="YfhM-like"/>
</dbReference>
<dbReference type="PANTHER" id="PTHR40094">
    <property type="entry name" value="ALPHA-2-MACROGLOBULIN HOMOLOG"/>
    <property type="match status" value="1"/>
</dbReference>
<evidence type="ECO:0000259" key="1">
    <source>
        <dbReference type="Pfam" id="PF17973"/>
    </source>
</evidence>
<dbReference type="Gene3D" id="1.50.10.20">
    <property type="match status" value="1"/>
</dbReference>
<reference evidence="2 3" key="1">
    <citation type="journal article" date="2014" name="Genome Announc.">
        <title>Draft Genome Sequence of Cytophaga fermentans JCM 21142T, a Facultative Anaerobe Isolated from Marine Mud.</title>
        <authorList>
            <person name="Starns D."/>
            <person name="Oshima K."/>
            <person name="Suda W."/>
            <person name="Iino T."/>
            <person name="Yuki M."/>
            <person name="Inoue J."/>
            <person name="Kitamura K."/>
            <person name="Iida T."/>
            <person name="Darby A."/>
            <person name="Hattori M."/>
            <person name="Ohkuma M."/>
        </authorList>
    </citation>
    <scope>NUCLEOTIDE SEQUENCE [LARGE SCALE GENOMIC DNA]</scope>
    <source>
        <strain evidence="2 3">JCM 21142</strain>
    </source>
</reference>
<comment type="caution">
    <text evidence="2">The sequence shown here is derived from an EMBL/GenBank/DDBJ whole genome shotgun (WGS) entry which is preliminary data.</text>
</comment>
<gene>
    <name evidence="2" type="ORF">JCM21142_83132</name>
</gene>
<evidence type="ECO:0000313" key="2">
    <source>
        <dbReference type="EMBL" id="GAF04428.1"/>
    </source>
</evidence>
<feature type="domain" description="Bacterial alpha-2-macroglobulin MG10" evidence="1">
    <location>
        <begin position="187"/>
        <end position="304"/>
    </location>
</feature>
<dbReference type="PANTHER" id="PTHR40094:SF1">
    <property type="entry name" value="UBIQUITIN DOMAIN-CONTAINING PROTEIN"/>
    <property type="match status" value="1"/>
</dbReference>
<proteinExistence type="predicted"/>
<dbReference type="Pfam" id="PF17973">
    <property type="entry name" value="bMG10"/>
    <property type="match status" value="1"/>
</dbReference>
<dbReference type="eggNOG" id="COG2373">
    <property type="taxonomic scope" value="Bacteria"/>
</dbReference>
<dbReference type="InterPro" id="IPR008930">
    <property type="entry name" value="Terpenoid_cyclase/PrenylTrfase"/>
</dbReference>
<dbReference type="SUPFAM" id="SSF48239">
    <property type="entry name" value="Terpenoid cyclases/Protein prenyltransferases"/>
    <property type="match status" value="1"/>
</dbReference>
<dbReference type="Proteomes" id="UP000019402">
    <property type="component" value="Unassembled WGS sequence"/>
</dbReference>
<dbReference type="AlphaFoldDB" id="W7YA39"/>
<name>W7YA39_9BACT</name>
<dbReference type="EMBL" id="BAMD01000045">
    <property type="protein sequence ID" value="GAF04428.1"/>
    <property type="molecule type" value="Genomic_DNA"/>
</dbReference>